<dbReference type="Pfam" id="PF08014">
    <property type="entry name" value="MATCAP"/>
    <property type="match status" value="1"/>
</dbReference>
<accession>A0A101GZP5</accession>
<dbReference type="Proteomes" id="UP000053469">
    <property type="component" value="Unassembled WGS sequence"/>
</dbReference>
<evidence type="ECO:0000256" key="2">
    <source>
        <dbReference type="ARBA" id="ARBA00022670"/>
    </source>
</evidence>
<protein>
    <submittedName>
        <fullName evidence="5">Seg</fullName>
    </submittedName>
</protein>
<keyword evidence="3" id="KW-0378">Hydrolase</keyword>
<dbReference type="GO" id="GO:0080164">
    <property type="term" value="P:regulation of nitric oxide metabolic process"/>
    <property type="evidence" value="ECO:0007669"/>
    <property type="project" value="TreeGrafter"/>
</dbReference>
<sequence>MGILNKTRKGITLQEVTSLLNDLRLPIAMVYTPINLKSEKKKFFNSDTYNPDFQYKIVKNNNDDILRKLLHVEEIVDVDPRISDFYIQLISSKKEANDLMHAVGNNELVTDISYNRYGKPSPILFRNACRVLRGRMSDYDVKKSKSLDKGKTLGYEEIEEVFGVVFDELGLEDWGVAESKNISQNSIKVGIKSKKVFVDPNIERTQFKLRKTIVHEVGTHVLRAINGEKTGFDALSKANLASYLDVEEGLATWNEQNLGLLTDRWLVRKAALTYALYIGEDMSFRELHNALLGVLPKHGAFSTVYSIKRGLSDTTYSGLYTKDIVYFRGFRKVLRKLEKDPSLYELLYAGKIGFEQTKWVREGLIQRPDQVPTKERWEGIFKKAGI</sequence>
<keyword evidence="2" id="KW-0645">Protease</keyword>
<dbReference type="PANTHER" id="PTHR31817">
    <property type="match status" value="1"/>
</dbReference>
<comment type="cofactor">
    <cofactor evidence="1">
        <name>Zn(2+)</name>
        <dbReference type="ChEBI" id="CHEBI:29105"/>
    </cofactor>
</comment>
<keyword evidence="4" id="KW-0482">Metalloprotease</keyword>
<dbReference type="PANTHER" id="PTHR31817:SF0">
    <property type="entry name" value="CHROMOSOME UNDETERMINED SCAFFOLD_67, WHOLE GENOME SHOTGUN SEQUENCE"/>
    <property type="match status" value="1"/>
</dbReference>
<dbReference type="GO" id="GO:0008237">
    <property type="term" value="F:metallopeptidase activity"/>
    <property type="evidence" value="ECO:0007669"/>
    <property type="project" value="UniProtKB-KW"/>
</dbReference>
<dbReference type="SMART" id="SM01154">
    <property type="entry name" value="DUF1704"/>
    <property type="match status" value="1"/>
</dbReference>
<dbReference type="EMBL" id="LGGI01000008">
    <property type="protein sequence ID" value="KUK67472.1"/>
    <property type="molecule type" value="Genomic_DNA"/>
</dbReference>
<gene>
    <name evidence="5" type="ORF">XD87_0108</name>
</gene>
<dbReference type="AlphaFoldDB" id="A0A101GZP5"/>
<evidence type="ECO:0000256" key="4">
    <source>
        <dbReference type="ARBA" id="ARBA00023049"/>
    </source>
</evidence>
<name>A0A101GZP5_9BACT</name>
<dbReference type="InterPro" id="IPR012548">
    <property type="entry name" value="MATCAP"/>
</dbReference>
<organism evidence="5 6">
    <name type="scientific">candidate division WS6 bacterium 36_33</name>
    <dbReference type="NCBI Taxonomy" id="1641388"/>
    <lineage>
        <taxon>Bacteria</taxon>
        <taxon>Candidatus Dojkabacteria</taxon>
    </lineage>
</organism>
<reference evidence="6" key="1">
    <citation type="journal article" date="2015" name="MBio">
        <title>Genome-Resolved Metagenomic Analysis Reveals Roles for Candidate Phyla and Other Microbial Community Members in Biogeochemical Transformations in Oil Reservoirs.</title>
        <authorList>
            <person name="Hu P."/>
            <person name="Tom L."/>
            <person name="Singh A."/>
            <person name="Thomas B.C."/>
            <person name="Baker B.J."/>
            <person name="Piceno Y.M."/>
            <person name="Andersen G.L."/>
            <person name="Banfield J.F."/>
        </authorList>
    </citation>
    <scope>NUCLEOTIDE SEQUENCE [LARGE SCALE GENOMIC DNA]</scope>
</reference>
<dbReference type="GO" id="GO:0006508">
    <property type="term" value="P:proteolysis"/>
    <property type="evidence" value="ECO:0007669"/>
    <property type="project" value="UniProtKB-KW"/>
</dbReference>
<comment type="caution">
    <text evidence="5">The sequence shown here is derived from an EMBL/GenBank/DDBJ whole genome shotgun (WGS) entry which is preliminary data.</text>
</comment>
<evidence type="ECO:0000256" key="1">
    <source>
        <dbReference type="ARBA" id="ARBA00001947"/>
    </source>
</evidence>
<proteinExistence type="predicted"/>
<evidence type="ECO:0000313" key="6">
    <source>
        <dbReference type="Proteomes" id="UP000053469"/>
    </source>
</evidence>
<evidence type="ECO:0000256" key="3">
    <source>
        <dbReference type="ARBA" id="ARBA00022801"/>
    </source>
</evidence>
<evidence type="ECO:0000313" key="5">
    <source>
        <dbReference type="EMBL" id="KUK67472.1"/>
    </source>
</evidence>